<accession>A0A1I8P8U6</accession>
<dbReference type="OrthoDB" id="7526931at2759"/>
<dbReference type="Proteomes" id="UP000095300">
    <property type="component" value="Unassembled WGS sequence"/>
</dbReference>
<dbReference type="PANTHER" id="PTHR21398:SF23">
    <property type="entry name" value="AGAP002978-PA"/>
    <property type="match status" value="1"/>
</dbReference>
<name>A0A1I8P8U6_STOCA</name>
<dbReference type="InterPro" id="IPR006631">
    <property type="entry name" value="DM4_12"/>
</dbReference>
<evidence type="ECO:0000313" key="2">
    <source>
        <dbReference type="Proteomes" id="UP000095300"/>
    </source>
</evidence>
<dbReference type="SMART" id="SM00718">
    <property type="entry name" value="DM4_12"/>
    <property type="match status" value="2"/>
</dbReference>
<dbReference type="AlphaFoldDB" id="A0A1I8P8U6"/>
<reference evidence="1" key="1">
    <citation type="submission" date="2020-05" db="UniProtKB">
        <authorList>
            <consortium name="EnsemblMetazoa"/>
        </authorList>
    </citation>
    <scope>IDENTIFICATION</scope>
    <source>
        <strain evidence="1">USDA</strain>
    </source>
</reference>
<dbReference type="Pfam" id="PF07841">
    <property type="entry name" value="DM4_12"/>
    <property type="match status" value="2"/>
</dbReference>
<evidence type="ECO:0000313" key="1">
    <source>
        <dbReference type="EnsemblMetazoa" id="SCAU005911-PA"/>
    </source>
</evidence>
<keyword evidence="2" id="KW-1185">Reference proteome</keyword>
<dbReference type="PROSITE" id="PS50007">
    <property type="entry name" value="PIPLC_X_DOMAIN"/>
    <property type="match status" value="1"/>
</dbReference>
<dbReference type="VEuPathDB" id="VectorBase:SCAU005911"/>
<proteinExistence type="predicted"/>
<protein>
    <submittedName>
        <fullName evidence="1">Uncharacterized protein</fullName>
    </submittedName>
</protein>
<dbReference type="PANTHER" id="PTHR21398">
    <property type="entry name" value="AGAP007094-PA"/>
    <property type="match status" value="1"/>
</dbReference>
<dbReference type="EnsemblMetazoa" id="SCAU005911-RA">
    <property type="protein sequence ID" value="SCAU005911-PA"/>
    <property type="gene ID" value="SCAU005911"/>
</dbReference>
<gene>
    <name evidence="1" type="primary">106088879</name>
</gene>
<sequence>MICAAISLSSCVRGQALPMNDTNTSDLPVLKRSRRYLDFTKGARISWRCNVKNNILKVNTLWAYGYGFRANFPFPDKADRLRPFYKRDVFQGLADVLDGHGLDGSACLLKSFCTAHLASDRDVGKGMLFKLLKLLFTASLSVAGQASGSSDTDKEIAFISVNGSHLDVSKTALRSSTLKAESDSSAVSQTLKRGKRYLDFLETSRMIVGSIFKCMHTHTHTHTHTYFRVNVKNNIIPKPTIWAHGYGFRCNYPIENDRKVRPFRRDTYEVLGDLMQNIGFDGQACILKAYCAAHLDDDTQPNGGILFKLLKYIFTLNSEDKRHFPYLHHGNCQQILHSHCPLSFNNISPFTDDV</sequence>
<organism evidence="1 2">
    <name type="scientific">Stomoxys calcitrans</name>
    <name type="common">Stable fly</name>
    <name type="synonym">Conops calcitrans</name>
    <dbReference type="NCBI Taxonomy" id="35570"/>
    <lineage>
        <taxon>Eukaryota</taxon>
        <taxon>Metazoa</taxon>
        <taxon>Ecdysozoa</taxon>
        <taxon>Arthropoda</taxon>
        <taxon>Hexapoda</taxon>
        <taxon>Insecta</taxon>
        <taxon>Pterygota</taxon>
        <taxon>Neoptera</taxon>
        <taxon>Endopterygota</taxon>
        <taxon>Diptera</taxon>
        <taxon>Brachycera</taxon>
        <taxon>Muscomorpha</taxon>
        <taxon>Muscoidea</taxon>
        <taxon>Muscidae</taxon>
        <taxon>Stomoxys</taxon>
    </lineage>
</organism>